<sequence length="270" mass="28647">MKLEDLFDSQNKYDPFNKWNGVMTHDNGNTLTTVNPGCIVHLAQINNTLSAEVDIAAQATVIRKDAQGNIVKDATKLCNCSGYGDAERNSDPTIGIAINNLARNGVSVSIANPVALYMNSFQTANFMLDADGTGNNLQPVPDKTFTWVRGDVNKAMGLRLHIQIPEGVKGTGDNEGRQLTVSDLVDTSNGQNILYGAQFADYISMGVAGVGISGGTAAAAQYCPGKGPQSNSNENGSIHANGFAASAPPVWPRRVVAGEHSIVFQTRGRH</sequence>
<protein>
    <submittedName>
        <fullName evidence="1">Uncharacterized protein</fullName>
    </submittedName>
</protein>
<reference evidence="1 2" key="1">
    <citation type="submission" date="2015-05" db="EMBL/GenBank/DDBJ databases">
        <title>Distinctive expansion of gene families associated with plant cell wall degradation and secondary metabolism in the genomes of grapevine trunk pathogens.</title>
        <authorList>
            <person name="Lawrence D.P."/>
            <person name="Travadon R."/>
            <person name="Rolshausen P.E."/>
            <person name="Baumgartner K."/>
        </authorList>
    </citation>
    <scope>NUCLEOTIDE SEQUENCE [LARGE SCALE GENOMIC DNA]</scope>
    <source>
        <strain evidence="1">DA912</strain>
    </source>
</reference>
<evidence type="ECO:0000313" key="1">
    <source>
        <dbReference type="EMBL" id="KKY35056.1"/>
    </source>
</evidence>
<dbReference type="AlphaFoldDB" id="A0A0G2FLY8"/>
<reference evidence="1 2" key="2">
    <citation type="submission" date="2015-05" db="EMBL/GenBank/DDBJ databases">
        <authorList>
            <person name="Morales-Cruz A."/>
            <person name="Amrine K.C."/>
            <person name="Cantu D."/>
        </authorList>
    </citation>
    <scope>NUCLEOTIDE SEQUENCE [LARGE SCALE GENOMIC DNA]</scope>
    <source>
        <strain evidence="1">DA912</strain>
    </source>
</reference>
<comment type="caution">
    <text evidence="1">The sequence shown here is derived from an EMBL/GenBank/DDBJ whole genome shotgun (WGS) entry which is preliminary data.</text>
</comment>
<name>A0A0G2FLY8_9PEZI</name>
<dbReference type="Proteomes" id="UP000034680">
    <property type="component" value="Unassembled WGS sequence"/>
</dbReference>
<proteinExistence type="predicted"/>
<keyword evidence="2" id="KW-1185">Reference proteome</keyword>
<gene>
    <name evidence="1" type="ORF">UCDDA912_g05006</name>
</gene>
<evidence type="ECO:0000313" key="2">
    <source>
        <dbReference type="Proteomes" id="UP000034680"/>
    </source>
</evidence>
<accession>A0A0G2FLY8</accession>
<organism evidence="1 2">
    <name type="scientific">Diaporthe ampelina</name>
    <dbReference type="NCBI Taxonomy" id="1214573"/>
    <lineage>
        <taxon>Eukaryota</taxon>
        <taxon>Fungi</taxon>
        <taxon>Dikarya</taxon>
        <taxon>Ascomycota</taxon>
        <taxon>Pezizomycotina</taxon>
        <taxon>Sordariomycetes</taxon>
        <taxon>Sordariomycetidae</taxon>
        <taxon>Diaporthales</taxon>
        <taxon>Diaporthaceae</taxon>
        <taxon>Diaporthe</taxon>
    </lineage>
</organism>
<dbReference type="EMBL" id="LCUC01000174">
    <property type="protein sequence ID" value="KKY35056.1"/>
    <property type="molecule type" value="Genomic_DNA"/>
</dbReference>
<dbReference type="OrthoDB" id="10253919at2759"/>